<organism evidence="1 2">
    <name type="scientific">Sulfuracidifex metallicus DSM 6482 = JCM 9184</name>
    <dbReference type="NCBI Taxonomy" id="523847"/>
    <lineage>
        <taxon>Archaea</taxon>
        <taxon>Thermoproteota</taxon>
        <taxon>Thermoprotei</taxon>
        <taxon>Sulfolobales</taxon>
        <taxon>Sulfolobaceae</taxon>
        <taxon>Sulfuracidifex</taxon>
    </lineage>
</organism>
<keyword evidence="2" id="KW-1185">Reference proteome</keyword>
<sequence>MPQIRIPIEWYDLISYMASTRRKKFSDFLDYILHTDECIGLNEVSPTAFRKISLSSDVSENEISRKIKYFLFCR</sequence>
<gene>
    <name evidence="1" type="ORF">GC250_05375</name>
</gene>
<evidence type="ECO:0000313" key="1">
    <source>
        <dbReference type="EMBL" id="MUN28881.1"/>
    </source>
</evidence>
<name>A0A6A9QNX5_SULME</name>
<reference evidence="1 2" key="1">
    <citation type="submission" date="2019-10" db="EMBL/GenBank/DDBJ databases">
        <title>Sequencing and Assembly of Multiple Reported Metal-Biooxidizing Members of the Extremely Thermoacidophilic Archaeal Family Sulfolobaceae.</title>
        <authorList>
            <person name="Counts J.A."/>
            <person name="Kelly R.M."/>
        </authorList>
    </citation>
    <scope>NUCLEOTIDE SEQUENCE [LARGE SCALE GENOMIC DNA]</scope>
    <source>
        <strain evidence="1 2">DSM 6482</strain>
    </source>
</reference>
<proteinExistence type="predicted"/>
<accession>A0A6A9QNX5</accession>
<dbReference type="EMBL" id="WGGD01000005">
    <property type="protein sequence ID" value="MUN28881.1"/>
    <property type="molecule type" value="Genomic_DNA"/>
</dbReference>
<comment type="caution">
    <text evidence="1">The sequence shown here is derived from an EMBL/GenBank/DDBJ whole genome shotgun (WGS) entry which is preliminary data.</text>
</comment>
<dbReference type="AlphaFoldDB" id="A0A6A9QNX5"/>
<dbReference type="RefSeq" id="WP_156016484.1">
    <property type="nucleotide sequence ID" value="NZ_WGGD01000005.1"/>
</dbReference>
<evidence type="ECO:0000313" key="2">
    <source>
        <dbReference type="Proteomes" id="UP000470772"/>
    </source>
</evidence>
<dbReference type="Proteomes" id="UP000470772">
    <property type="component" value="Unassembled WGS sequence"/>
</dbReference>
<protein>
    <submittedName>
        <fullName evidence="1">Uncharacterized protein</fullName>
    </submittedName>
</protein>